<feature type="domain" description="F-box" evidence="1">
    <location>
        <begin position="85"/>
        <end position="116"/>
    </location>
</feature>
<comment type="caution">
    <text evidence="2">The sequence shown here is derived from an EMBL/GenBank/DDBJ whole genome shotgun (WGS) entry which is preliminary data.</text>
</comment>
<dbReference type="SUPFAM" id="SSF81383">
    <property type="entry name" value="F-box domain"/>
    <property type="match status" value="1"/>
</dbReference>
<organism evidence="2 3">
    <name type="scientific">[Emmonsia] crescens</name>
    <dbReference type="NCBI Taxonomy" id="73230"/>
    <lineage>
        <taxon>Eukaryota</taxon>
        <taxon>Fungi</taxon>
        <taxon>Dikarya</taxon>
        <taxon>Ascomycota</taxon>
        <taxon>Pezizomycotina</taxon>
        <taxon>Eurotiomycetes</taxon>
        <taxon>Eurotiomycetidae</taxon>
        <taxon>Onygenales</taxon>
        <taxon>Ajellomycetaceae</taxon>
        <taxon>Emergomyces</taxon>
    </lineage>
</organism>
<dbReference type="EMBL" id="LCZI01000124">
    <property type="protein sequence ID" value="KKZ68315.1"/>
    <property type="molecule type" value="Genomic_DNA"/>
</dbReference>
<reference evidence="3" key="1">
    <citation type="journal article" date="2015" name="PLoS Genet.">
        <title>The dynamic genome and transcriptome of the human fungal pathogen Blastomyces and close relative Emmonsia.</title>
        <authorList>
            <person name="Munoz J.F."/>
            <person name="Gauthier G.M."/>
            <person name="Desjardins C.A."/>
            <person name="Gallo J.E."/>
            <person name="Holder J."/>
            <person name="Sullivan T.D."/>
            <person name="Marty A.J."/>
            <person name="Carmen J.C."/>
            <person name="Chen Z."/>
            <person name="Ding L."/>
            <person name="Gujja S."/>
            <person name="Magrini V."/>
            <person name="Misas E."/>
            <person name="Mitreva M."/>
            <person name="Priest M."/>
            <person name="Saif S."/>
            <person name="Whiston E.A."/>
            <person name="Young S."/>
            <person name="Zeng Q."/>
            <person name="Goldman W.E."/>
            <person name="Mardis E.R."/>
            <person name="Taylor J.W."/>
            <person name="McEwen J.G."/>
            <person name="Clay O.K."/>
            <person name="Klein B.S."/>
            <person name="Cuomo C.A."/>
        </authorList>
    </citation>
    <scope>NUCLEOTIDE SEQUENCE [LARGE SCALE GENOMIC DNA]</scope>
    <source>
        <strain evidence="3">UAMH 3008</strain>
    </source>
</reference>
<sequence>MTKPSSPLPKAEKPPRKFRLRPLHSKISRWFRTKFPKPDNRCTHGPGSTCGQCKYSPFDGDKYCPKMYRHRITSGEVGNSKRSILHRLPPEIVSLVIKHLKPFEVECLRYVCRLFYHNYPSSRFLTSQGKFELQCLMEGDPGSKTLACRVCRNKRHHKSMFYPIDWDRNPHYRKCKKYRGGLLQLCPYRAASFDDMVDLSKCSFRGFQVPKCSHDAFDLALALQGQSCSFEDETWNIIPWGKNKVLTTTTLVAIYHTAKIPSSADAKRACKALDIPLCPHVHLGDSWVIEKYRPDLVALHMYQVSAIKDCSCLHCRGFMCRFCDSRFKFRVNARKEPVASTCIGVLIMRNLGKLQDPDDPFWLTQLSITKLPGFRTQWSDRIAAMYLNCAVGVPQDGPESSTVSRLLENKAKSVLNERDAWTTTCLGNSRVEIKTLHKPLWKPPLKGQDRKYWRWEGYKSDGFLADKEFLGKSGSKRPLRFEIP</sequence>
<evidence type="ECO:0000313" key="2">
    <source>
        <dbReference type="EMBL" id="KKZ68315.1"/>
    </source>
</evidence>
<dbReference type="InterPro" id="IPR001810">
    <property type="entry name" value="F-box_dom"/>
</dbReference>
<protein>
    <recommendedName>
        <fullName evidence="1">F-box domain-containing protein</fullName>
    </recommendedName>
</protein>
<dbReference type="OrthoDB" id="4176762at2759"/>
<name>A0A0G2IDG0_9EURO</name>
<dbReference type="Proteomes" id="UP000034164">
    <property type="component" value="Unassembled WGS sequence"/>
</dbReference>
<dbReference type="InterPro" id="IPR036047">
    <property type="entry name" value="F-box-like_dom_sf"/>
</dbReference>
<gene>
    <name evidence="2" type="ORF">EMCG_05990</name>
</gene>
<evidence type="ECO:0000313" key="3">
    <source>
        <dbReference type="Proteomes" id="UP000034164"/>
    </source>
</evidence>
<dbReference type="AlphaFoldDB" id="A0A0G2IDG0"/>
<dbReference type="VEuPathDB" id="FungiDB:EMCG_05990"/>
<accession>A0A0G2IDG0</accession>
<proteinExistence type="predicted"/>
<dbReference type="Pfam" id="PF00646">
    <property type="entry name" value="F-box"/>
    <property type="match status" value="1"/>
</dbReference>
<evidence type="ECO:0000259" key="1">
    <source>
        <dbReference type="Pfam" id="PF00646"/>
    </source>
</evidence>